<gene>
    <name evidence="2" type="ORF">FQA47_000748</name>
</gene>
<dbReference type="EMBL" id="WKFB01000164">
    <property type="protein sequence ID" value="KAF6733164.1"/>
    <property type="molecule type" value="Genomic_DNA"/>
</dbReference>
<protein>
    <submittedName>
        <fullName evidence="2">Uncharacterized protein</fullName>
    </submittedName>
</protein>
<reference evidence="2" key="1">
    <citation type="journal article" name="BMC Genomics">
        <title>Long-read sequencing and de novo genome assembly of marine medaka (Oryzias melastigma).</title>
        <authorList>
            <person name="Liang P."/>
            <person name="Saqib H.S.A."/>
            <person name="Ni X."/>
            <person name="Shen Y."/>
        </authorList>
    </citation>
    <scope>NUCLEOTIDE SEQUENCE</scope>
    <source>
        <strain evidence="2">Bigg-433</strain>
    </source>
</reference>
<dbReference type="Proteomes" id="UP000646548">
    <property type="component" value="Unassembled WGS sequence"/>
</dbReference>
<sequence length="79" mass="8686">MEVEGNEYIRMAGTKKQLRRAWKVARCFAPHLCHLCPLGPSRDDRSKSMFVSRQQASGRLSSDLGGKGEKGSASCCGKQ</sequence>
<evidence type="ECO:0000256" key="1">
    <source>
        <dbReference type="SAM" id="MobiDB-lite"/>
    </source>
</evidence>
<feature type="region of interest" description="Disordered" evidence="1">
    <location>
        <begin position="38"/>
        <end position="79"/>
    </location>
</feature>
<accession>A0A834CTZ7</accession>
<feature type="compositionally biased region" description="Polar residues" evidence="1">
    <location>
        <begin position="49"/>
        <end position="60"/>
    </location>
</feature>
<evidence type="ECO:0000313" key="2">
    <source>
        <dbReference type="EMBL" id="KAF6733164.1"/>
    </source>
</evidence>
<dbReference type="AlphaFoldDB" id="A0A834CTZ7"/>
<proteinExistence type="predicted"/>
<organism evidence="2 3">
    <name type="scientific">Oryzias melastigma</name>
    <name type="common">Marine medaka</name>
    <dbReference type="NCBI Taxonomy" id="30732"/>
    <lineage>
        <taxon>Eukaryota</taxon>
        <taxon>Metazoa</taxon>
        <taxon>Chordata</taxon>
        <taxon>Craniata</taxon>
        <taxon>Vertebrata</taxon>
        <taxon>Euteleostomi</taxon>
        <taxon>Actinopterygii</taxon>
        <taxon>Neopterygii</taxon>
        <taxon>Teleostei</taxon>
        <taxon>Neoteleostei</taxon>
        <taxon>Acanthomorphata</taxon>
        <taxon>Ovalentaria</taxon>
        <taxon>Atherinomorphae</taxon>
        <taxon>Beloniformes</taxon>
        <taxon>Adrianichthyidae</taxon>
        <taxon>Oryziinae</taxon>
        <taxon>Oryzias</taxon>
    </lineage>
</organism>
<evidence type="ECO:0000313" key="3">
    <source>
        <dbReference type="Proteomes" id="UP000646548"/>
    </source>
</evidence>
<name>A0A834CTZ7_ORYME</name>
<comment type="caution">
    <text evidence="2">The sequence shown here is derived from an EMBL/GenBank/DDBJ whole genome shotgun (WGS) entry which is preliminary data.</text>
</comment>